<proteinExistence type="predicted"/>
<protein>
    <submittedName>
        <fullName evidence="1">Uncharacterized protein</fullName>
    </submittedName>
</protein>
<organism evidence="1 2">
    <name type="scientific">Gordonia phage ObLaDi</name>
    <dbReference type="NCBI Taxonomy" id="2978487"/>
    <lineage>
        <taxon>Viruses</taxon>
        <taxon>Duplodnaviria</taxon>
        <taxon>Heunggongvirae</taxon>
        <taxon>Uroviricota</taxon>
        <taxon>Caudoviricetes</taxon>
        <taxon>Kruegerviridae</taxon>
        <taxon>Cafassovirus</taxon>
        <taxon>Cafassovirus obladi</taxon>
    </lineage>
</organism>
<accession>A0A977KLM8</accession>
<reference evidence="1" key="1">
    <citation type="submission" date="2022-08" db="EMBL/GenBank/DDBJ databases">
        <authorList>
            <person name="Abuwarda M.A."/>
            <person name="Alvarez A."/>
            <person name="Batteikh M."/>
            <person name="Baughman A.P."/>
            <person name="Chavez V."/>
            <person name="Cheng C."/>
            <person name="Cosentino E.J."/>
            <person name="Di Blasi D.L."/>
            <person name="Dooley N.L."/>
            <person name="Empson B.M."/>
            <person name="Erfanian K."/>
            <person name="Esparza P.D."/>
            <person name="Fleming H.S."/>
            <person name="Ghannam M.S."/>
            <person name="Gibbons A.C."/>
            <person name="Gonzalez C."/>
            <person name="Huq N.E."/>
            <person name="Jin K."/>
            <person name="Kamarzar M."/>
            <person name="Khaine A."/>
            <person name="Krug K.R."/>
            <person name="Lee A."/>
            <person name="Liao S."/>
            <person name="Light I."/>
            <person name="Ma Y."/>
            <person name="Magaling J.M."/>
            <person name="McLinden K.C."/>
            <person name="Melkote A."/>
            <person name="Montoya Serpas C.A."/>
            <person name="Niazmandi K."/>
            <person name="Ostroske E.C."/>
            <person name="Paek B.H."/>
            <person name="Rajiv S."/>
            <person name="Santos C.E."/>
            <person name="Semaan S.A."/>
            <person name="Senthilvelan J."/>
            <person name="Sheppy T.E."/>
            <person name="Stephenson J.C."/>
            <person name="Tenney M.E."/>
            <person name="Teoh N."/>
            <person name="Thorp J.P."/>
            <person name="Turon Font G."/>
            <person name="Uvarov E.V."/>
            <person name="Verpukhovskiy P."/>
            <person name="Wang J."/>
            <person name="Whang A.Y."/>
            <person name="Wright N.E."/>
            <person name="Wu M."/>
            <person name="Zhuang C."/>
            <person name="Bruns J.A."/>
            <person name="Chai A.E."/>
            <person name="Parikh H."/>
            <person name="Zorawik M."/>
            <person name="Garza D.R."/>
            <person name="Ngo R.T."/>
            <person name="Reddi K."/>
            <person name="Garcia-Vedrenne A.E."/>
            <person name="Freise A.C."/>
            <person name="Balish M.F."/>
            <person name="Garlena R.A."/>
            <person name="Russell D.A."/>
            <person name="Jacobs-Sera D."/>
            <person name="Hatfull G.F."/>
        </authorList>
    </citation>
    <scope>NUCLEOTIDE SEQUENCE</scope>
</reference>
<keyword evidence="2" id="KW-1185">Reference proteome</keyword>
<name>A0A977KLM8_9CAUD</name>
<gene>
    <name evidence="1" type="primary">46</name>
    <name evidence="1" type="ORF">SEA_OBLADI_46</name>
</gene>
<dbReference type="Proteomes" id="UP001064297">
    <property type="component" value="Segment"/>
</dbReference>
<dbReference type="EMBL" id="OP297535">
    <property type="protein sequence ID" value="UXE03769.1"/>
    <property type="molecule type" value="Genomic_DNA"/>
</dbReference>
<evidence type="ECO:0000313" key="2">
    <source>
        <dbReference type="Proteomes" id="UP001064297"/>
    </source>
</evidence>
<sequence>MRLLVPARTSAGSFPKGTEAPVVAVEGSMVRLLVPRRDELVEIRVPVAIVEMVLRGCTDHQRYRAKGCAQCDRLKREHYLTTRVTKGQGGVQVPIELLVELVTPDKVELVRKAMGEGAVTGLDRLLRRRQHPTSQTG</sequence>
<evidence type="ECO:0000313" key="1">
    <source>
        <dbReference type="EMBL" id="UXE03769.1"/>
    </source>
</evidence>